<evidence type="ECO:0000313" key="3">
    <source>
        <dbReference type="EMBL" id="CEP02819.1"/>
    </source>
</evidence>
<dbReference type="PROSITE" id="PS50174">
    <property type="entry name" value="G_PATCH"/>
    <property type="match status" value="1"/>
</dbReference>
<dbReference type="OrthoDB" id="29523at2759"/>
<keyword evidence="4" id="KW-1185">Reference proteome</keyword>
<feature type="compositionally biased region" description="Basic residues" evidence="1">
    <location>
        <begin position="249"/>
        <end position="266"/>
    </location>
</feature>
<feature type="compositionally biased region" description="Basic residues" evidence="1">
    <location>
        <begin position="368"/>
        <end position="378"/>
    </location>
</feature>
<dbReference type="OMA" id="KHQEQGL"/>
<dbReference type="InterPro" id="IPR000467">
    <property type="entry name" value="G_patch_dom"/>
</dbReference>
<gene>
    <name evidence="3" type="ORF">PBRA_002786</name>
</gene>
<accession>A0A0G4J625</accession>
<proteinExistence type="predicted"/>
<feature type="compositionally biased region" description="Basic and acidic residues" evidence="1">
    <location>
        <begin position="379"/>
        <end position="389"/>
    </location>
</feature>
<feature type="compositionally biased region" description="Basic and acidic residues" evidence="1">
    <location>
        <begin position="396"/>
        <end position="410"/>
    </location>
</feature>
<reference evidence="3 4" key="1">
    <citation type="submission" date="2015-02" db="EMBL/GenBank/DDBJ databases">
        <authorList>
            <person name="Chooi Y.-H."/>
        </authorList>
    </citation>
    <scope>NUCLEOTIDE SEQUENCE [LARGE SCALE GENOMIC DNA]</scope>
    <source>
        <strain evidence="3">E3</strain>
    </source>
</reference>
<dbReference type="Pfam" id="PF01585">
    <property type="entry name" value="G-patch"/>
    <property type="match status" value="1"/>
</dbReference>
<name>A0A0G4J625_PLABS</name>
<evidence type="ECO:0000256" key="1">
    <source>
        <dbReference type="SAM" id="MobiDB-lite"/>
    </source>
</evidence>
<feature type="compositionally biased region" description="Polar residues" evidence="1">
    <location>
        <begin position="275"/>
        <end position="287"/>
    </location>
</feature>
<feature type="compositionally biased region" description="Basic and acidic residues" evidence="1">
    <location>
        <begin position="304"/>
        <end position="326"/>
    </location>
</feature>
<protein>
    <recommendedName>
        <fullName evidence="2">G-patch domain-containing protein</fullName>
    </recommendedName>
</protein>
<feature type="compositionally biased region" description="Basic residues" evidence="1">
    <location>
        <begin position="345"/>
        <end position="354"/>
    </location>
</feature>
<dbReference type="SMART" id="SM00443">
    <property type="entry name" value="G_patch"/>
    <property type="match status" value="1"/>
</dbReference>
<sequence length="410" mass="44552">MGSRHGPSFWADQQGSVGYKLMQNMGWSAGSGLGKKSNGSVECLRVRVKKGNDGIGTVKAGRDETWTAATSAFNDLLKRLSSGEPAPDTSAACNTTATIGKHRARSQLYGKFKRAKDTSNYSSADMNEIFGRRDKATVNSVAEDAPSSGVKTVTNKKTIEEYFQQKLNEKAERAADSQESLYMHMSAIATSGRFGLGMSCPSTSRLEDDWFPTPRSSMANDRLRVPLPEPGTPSDVACVSQSSEESKPVKRKKSKDNMKSKTKAKSAKAQSTASETDSVPPTVSTSKSNEEDKLAKRTKKTKESKKIKSKAESAETHVDGDSESKSTKKKRKAVANDELDSAAGRKSKSMKKERKAATSNKLGSAAGRKSKSMKKKRKATPEGDGDTRKVKTKKNRDKDSRPSKKARKEL</sequence>
<evidence type="ECO:0000313" key="4">
    <source>
        <dbReference type="Proteomes" id="UP000039324"/>
    </source>
</evidence>
<dbReference type="GO" id="GO:0005730">
    <property type="term" value="C:nucleolus"/>
    <property type="evidence" value="ECO:0007669"/>
    <property type="project" value="TreeGrafter"/>
</dbReference>
<dbReference type="InterPro" id="IPR050656">
    <property type="entry name" value="PINX1"/>
</dbReference>
<organism evidence="3 4">
    <name type="scientific">Plasmodiophora brassicae</name>
    <name type="common">Clubroot disease agent</name>
    <dbReference type="NCBI Taxonomy" id="37360"/>
    <lineage>
        <taxon>Eukaryota</taxon>
        <taxon>Sar</taxon>
        <taxon>Rhizaria</taxon>
        <taxon>Endomyxa</taxon>
        <taxon>Phytomyxea</taxon>
        <taxon>Plasmodiophorida</taxon>
        <taxon>Plasmodiophoridae</taxon>
        <taxon>Plasmodiophora</taxon>
    </lineage>
</organism>
<feature type="domain" description="G-patch" evidence="2">
    <location>
        <begin position="14"/>
        <end position="60"/>
    </location>
</feature>
<dbReference type="EMBL" id="CDSF01000133">
    <property type="protein sequence ID" value="CEP02819.1"/>
    <property type="molecule type" value="Genomic_DNA"/>
</dbReference>
<dbReference type="GO" id="GO:0003676">
    <property type="term" value="F:nucleic acid binding"/>
    <property type="evidence" value="ECO:0007669"/>
    <property type="project" value="InterPro"/>
</dbReference>
<dbReference type="PANTHER" id="PTHR23149">
    <property type="entry name" value="G PATCH DOMAIN CONTAINING PROTEIN"/>
    <property type="match status" value="1"/>
</dbReference>
<evidence type="ECO:0000259" key="2">
    <source>
        <dbReference type="PROSITE" id="PS50174"/>
    </source>
</evidence>
<dbReference type="STRING" id="37360.A0A0G4J625"/>
<dbReference type="GO" id="GO:0010521">
    <property type="term" value="F:telomerase inhibitor activity"/>
    <property type="evidence" value="ECO:0007669"/>
    <property type="project" value="TreeGrafter"/>
</dbReference>
<feature type="region of interest" description="Disordered" evidence="1">
    <location>
        <begin position="207"/>
        <end position="410"/>
    </location>
</feature>
<dbReference type="PANTHER" id="PTHR23149:SF27">
    <property type="entry name" value="PIN2_TERF1-INTERACTING TELOMERASE INHIBITOR 1"/>
    <property type="match status" value="1"/>
</dbReference>
<dbReference type="Proteomes" id="UP000039324">
    <property type="component" value="Unassembled WGS sequence"/>
</dbReference>
<dbReference type="AlphaFoldDB" id="A0A0G4J625"/>